<keyword evidence="1" id="KW-1133">Transmembrane helix</keyword>
<proteinExistence type="predicted"/>
<gene>
    <name evidence="2" type="ORF">MIT9_P1412</name>
</gene>
<dbReference type="RefSeq" id="WP_317704260.1">
    <property type="nucleotide sequence ID" value="NZ_AP024714.1"/>
</dbReference>
<feature type="transmembrane region" description="Helical" evidence="1">
    <location>
        <begin position="69"/>
        <end position="86"/>
    </location>
</feature>
<protein>
    <submittedName>
        <fullName evidence="2">Uncharacterized protein</fullName>
    </submittedName>
</protein>
<reference evidence="3" key="1">
    <citation type="journal article" date="2024" name="Int. J. Syst. Evol. Microbiol.">
        <title>Methylomarinovum tepidoasis sp. nov., a moderately thermophilic methanotroph of the family Methylothermaceae isolated from a deep-sea hydrothermal field.</title>
        <authorList>
            <person name="Hirayama H."/>
            <person name="Takaki Y."/>
            <person name="Abe M."/>
            <person name="Miyazaki M."/>
            <person name="Uematsu K."/>
            <person name="Matsui Y."/>
            <person name="Takai K."/>
        </authorList>
    </citation>
    <scope>NUCLEOTIDE SEQUENCE [LARGE SCALE GENOMIC DNA]</scope>
    <source>
        <strain evidence="3">IT-9</strain>
    </source>
</reference>
<feature type="transmembrane region" description="Helical" evidence="1">
    <location>
        <begin position="45"/>
        <end position="63"/>
    </location>
</feature>
<dbReference type="Proteomes" id="UP001321825">
    <property type="component" value="Chromosome"/>
</dbReference>
<keyword evidence="1" id="KW-0812">Transmembrane</keyword>
<dbReference type="AlphaFoldDB" id="A0AAU9CFU3"/>
<dbReference type="EMBL" id="AP024714">
    <property type="protein sequence ID" value="BCX81830.1"/>
    <property type="molecule type" value="Genomic_DNA"/>
</dbReference>
<evidence type="ECO:0000313" key="3">
    <source>
        <dbReference type="Proteomes" id="UP001321825"/>
    </source>
</evidence>
<evidence type="ECO:0000313" key="2">
    <source>
        <dbReference type="EMBL" id="BCX81830.1"/>
    </source>
</evidence>
<keyword evidence="1" id="KW-0472">Membrane</keyword>
<name>A0AAU9CFU3_9GAMM</name>
<keyword evidence="3" id="KW-1185">Reference proteome</keyword>
<feature type="transmembrane region" description="Helical" evidence="1">
    <location>
        <begin position="12"/>
        <end position="33"/>
    </location>
</feature>
<accession>A0AAU9CFU3</accession>
<dbReference type="KEGG" id="mcau:MIT9_P1412"/>
<sequence>MIEPVALEHFFLSFFIAAAVIVAALCYALLYAFARLYRKRSLLRGAWLAYGVLAAAVLTLARLANLTDYWRVLVVLLLLGILSHGTQHGI</sequence>
<organism evidence="2 3">
    <name type="scientific">Methylomarinovum caldicuralii</name>
    <dbReference type="NCBI Taxonomy" id="438856"/>
    <lineage>
        <taxon>Bacteria</taxon>
        <taxon>Pseudomonadati</taxon>
        <taxon>Pseudomonadota</taxon>
        <taxon>Gammaproteobacteria</taxon>
        <taxon>Methylococcales</taxon>
        <taxon>Methylothermaceae</taxon>
        <taxon>Methylomarinovum</taxon>
    </lineage>
</organism>
<evidence type="ECO:0000256" key="1">
    <source>
        <dbReference type="SAM" id="Phobius"/>
    </source>
</evidence>